<dbReference type="AlphaFoldDB" id="A0A5N6H856"/>
<evidence type="ECO:0000313" key="1">
    <source>
        <dbReference type="EMBL" id="KAB8250367.1"/>
    </source>
</evidence>
<protein>
    <submittedName>
        <fullName evidence="1">Uncharacterized protein</fullName>
    </submittedName>
</protein>
<reference evidence="1" key="1">
    <citation type="submission" date="2019-04" db="EMBL/GenBank/DDBJ databases">
        <title>Friends and foes A comparative genomics study of 23 Aspergillus species from section Flavi.</title>
        <authorList>
            <consortium name="DOE Joint Genome Institute"/>
            <person name="Kjaerbolling I."/>
            <person name="Vesth T."/>
            <person name="Frisvad J.C."/>
            <person name="Nybo J.L."/>
            <person name="Theobald S."/>
            <person name="Kildgaard S."/>
            <person name="Isbrandt T."/>
            <person name="Kuo A."/>
            <person name="Sato A."/>
            <person name="Lyhne E.K."/>
            <person name="Kogle M.E."/>
            <person name="Wiebenga A."/>
            <person name="Kun R.S."/>
            <person name="Lubbers R.J."/>
            <person name="Makela M.R."/>
            <person name="Barry K."/>
            <person name="Chovatia M."/>
            <person name="Clum A."/>
            <person name="Daum C."/>
            <person name="Haridas S."/>
            <person name="He G."/>
            <person name="LaButti K."/>
            <person name="Lipzen A."/>
            <person name="Mondo S."/>
            <person name="Riley R."/>
            <person name="Salamov A."/>
            <person name="Simmons B.A."/>
            <person name="Magnuson J.K."/>
            <person name="Henrissat B."/>
            <person name="Mortensen U.H."/>
            <person name="Larsen T.O."/>
            <person name="Devries R.P."/>
            <person name="Grigoriev I.V."/>
            <person name="Machida M."/>
            <person name="Baker S.E."/>
            <person name="Andersen M.R."/>
        </authorList>
    </citation>
    <scope>NUCLEOTIDE SEQUENCE [LARGE SCALE GENOMIC DNA]</scope>
    <source>
        <strain evidence="1">CBS 121.62</strain>
    </source>
</reference>
<accession>A0A5N6H856</accession>
<gene>
    <name evidence="1" type="ORF">BDV35DRAFT_78120</name>
</gene>
<name>A0A5N6H856_ASPFL</name>
<organism evidence="1">
    <name type="scientific">Aspergillus flavus</name>
    <dbReference type="NCBI Taxonomy" id="5059"/>
    <lineage>
        <taxon>Eukaryota</taxon>
        <taxon>Fungi</taxon>
        <taxon>Dikarya</taxon>
        <taxon>Ascomycota</taxon>
        <taxon>Pezizomycotina</taxon>
        <taxon>Eurotiomycetes</taxon>
        <taxon>Eurotiomycetidae</taxon>
        <taxon>Eurotiales</taxon>
        <taxon>Aspergillaceae</taxon>
        <taxon>Aspergillus</taxon>
        <taxon>Aspergillus subgen. Circumdati</taxon>
    </lineage>
</organism>
<proteinExistence type="predicted"/>
<dbReference type="EMBL" id="ML734565">
    <property type="protein sequence ID" value="KAB8250367.1"/>
    <property type="molecule type" value="Genomic_DNA"/>
</dbReference>
<sequence>MLKLDVLEDGKGREFLHLFPLGSQRCRNKINCNRGYHGCHGCHEIPSRKFGFLHVTTLHTAASEGPICLLTFAFRAVFFQVISQPFISLLPPSLGVGNRQCQTYTSALMKLLGIQHSYMKISVVFSSAPLQTYSMSIVLRWVNFAAPSLSSPAVPGPTDIS</sequence>
<dbReference type="Proteomes" id="UP000325434">
    <property type="component" value="Unassembled WGS sequence"/>
</dbReference>